<dbReference type="AlphaFoldDB" id="A0A2S5DCH6"/>
<evidence type="ECO:0000313" key="2">
    <source>
        <dbReference type="Proteomes" id="UP000237082"/>
    </source>
</evidence>
<evidence type="ECO:0000313" key="1">
    <source>
        <dbReference type="EMBL" id="POZ60783.1"/>
    </source>
</evidence>
<dbReference type="Proteomes" id="UP000237082">
    <property type="component" value="Unassembled WGS sequence"/>
</dbReference>
<keyword evidence="2" id="KW-1185">Reference proteome</keyword>
<protein>
    <submittedName>
        <fullName evidence="1">Uncharacterized protein</fullName>
    </submittedName>
</protein>
<reference evidence="2" key="1">
    <citation type="submission" date="2018-02" db="EMBL/GenBank/DDBJ databases">
        <authorList>
            <person name="O'Hara-Hanley K."/>
            <person name="Soby S."/>
        </authorList>
    </citation>
    <scope>NUCLEOTIDE SEQUENCE [LARGE SCALE GENOMIC DNA]</scope>
    <source>
        <strain evidence="2">MWU14-2602</strain>
    </source>
</reference>
<gene>
    <name evidence="1" type="ORF">C2I19_17060</name>
</gene>
<comment type="caution">
    <text evidence="1">The sequence shown here is derived from an EMBL/GenBank/DDBJ whole genome shotgun (WGS) entry which is preliminary data.</text>
</comment>
<name>A0A2S5DCH6_9NEIS</name>
<dbReference type="EMBL" id="PQWB01000096">
    <property type="protein sequence ID" value="POZ60783.1"/>
    <property type="molecule type" value="Genomic_DNA"/>
</dbReference>
<proteinExistence type="predicted"/>
<accession>A0A2S5DCH6</accession>
<sequence length="66" mass="7982">MLHQILILELVHQECDTHSYQDCITGDLLEPVHYYPHQFLPVQTMLSYHHVQQHLQADLDMYFLKY</sequence>
<organism evidence="1 2">
    <name type="scientific">Chromobacterium alticapitis</name>
    <dbReference type="NCBI Taxonomy" id="2073169"/>
    <lineage>
        <taxon>Bacteria</taxon>
        <taxon>Pseudomonadati</taxon>
        <taxon>Pseudomonadota</taxon>
        <taxon>Betaproteobacteria</taxon>
        <taxon>Neisseriales</taxon>
        <taxon>Chromobacteriaceae</taxon>
        <taxon>Chromobacterium</taxon>
    </lineage>
</organism>